<protein>
    <submittedName>
        <fullName evidence="8">MerR family transcriptional regulator</fullName>
    </submittedName>
</protein>
<dbReference type="Proteomes" id="UP000676246">
    <property type="component" value="Unassembled WGS sequence"/>
</dbReference>
<feature type="region of interest" description="Disordered" evidence="5">
    <location>
        <begin position="1"/>
        <end position="28"/>
    </location>
</feature>
<dbReference type="PROSITE" id="PS51332">
    <property type="entry name" value="B12_BINDING"/>
    <property type="match status" value="1"/>
</dbReference>
<dbReference type="InterPro" id="IPR036724">
    <property type="entry name" value="Cobalamin-bd_sf"/>
</dbReference>
<dbReference type="GO" id="GO:0046872">
    <property type="term" value="F:metal ion binding"/>
    <property type="evidence" value="ECO:0007669"/>
    <property type="project" value="InterPro"/>
</dbReference>
<keyword evidence="4" id="KW-0804">Transcription</keyword>
<evidence type="ECO:0000313" key="8">
    <source>
        <dbReference type="EMBL" id="MBQ0930524.1"/>
    </source>
</evidence>
<dbReference type="RefSeq" id="WP_210853339.1">
    <property type="nucleotide sequence ID" value="NZ_JAGQDD010000004.1"/>
</dbReference>
<dbReference type="Pfam" id="PF02607">
    <property type="entry name" value="B12-binding_2"/>
    <property type="match status" value="1"/>
</dbReference>
<dbReference type="InterPro" id="IPR003759">
    <property type="entry name" value="Cbl-bd_cap"/>
</dbReference>
<evidence type="ECO:0000313" key="9">
    <source>
        <dbReference type="Proteomes" id="UP000676246"/>
    </source>
</evidence>
<dbReference type="Gene3D" id="1.10.1240.10">
    <property type="entry name" value="Methionine synthase domain"/>
    <property type="match status" value="1"/>
</dbReference>
<name>A0A940YII0_9BURK</name>
<sequence>MPPMSTRSSPDAPERPPAATHGIADVVRETGLSKDTLRVWERRYGFPTPERDAQGERRYDEAQLQRLRLIRRLLDAGHRPGQVVPLPVAELQALCGQPPAGRRPRARHARAAQVAAQSLGALDPSWLALVQAHRTDALRAGLQQQMLARGLLATLQEVVAPLAAQVGEAWSRGELSVFQEHLFTDTVEASLREATAALAPGAAAPARPPRVLLTTLPGEQHTLGLLMAQAALALQRCETVMLGPDTPVAEIAEATRRLAVDVVALGTSRLAQPRALRSGLQSLRTALPPAVGLWVGGPVQALLGPRPPQGVQAVARLDELPALVEAWRAA</sequence>
<evidence type="ECO:0000256" key="4">
    <source>
        <dbReference type="ARBA" id="ARBA00023163"/>
    </source>
</evidence>
<evidence type="ECO:0000259" key="6">
    <source>
        <dbReference type="PROSITE" id="PS50937"/>
    </source>
</evidence>
<dbReference type="PANTHER" id="PTHR30204">
    <property type="entry name" value="REDOX-CYCLING DRUG-SENSING TRANSCRIPTIONAL ACTIVATOR SOXR"/>
    <property type="match status" value="1"/>
</dbReference>
<organism evidence="8 9">
    <name type="scientific">Ideonella alba</name>
    <dbReference type="NCBI Taxonomy" id="2824118"/>
    <lineage>
        <taxon>Bacteria</taxon>
        <taxon>Pseudomonadati</taxon>
        <taxon>Pseudomonadota</taxon>
        <taxon>Betaproteobacteria</taxon>
        <taxon>Burkholderiales</taxon>
        <taxon>Sphaerotilaceae</taxon>
        <taxon>Ideonella</taxon>
    </lineage>
</organism>
<dbReference type="Gene3D" id="3.40.50.280">
    <property type="entry name" value="Cobalamin-binding domain"/>
    <property type="match status" value="1"/>
</dbReference>
<dbReference type="EMBL" id="JAGQDD010000004">
    <property type="protein sequence ID" value="MBQ0930524.1"/>
    <property type="molecule type" value="Genomic_DNA"/>
</dbReference>
<dbReference type="GO" id="GO:0003677">
    <property type="term" value="F:DNA binding"/>
    <property type="evidence" value="ECO:0007669"/>
    <property type="project" value="UniProtKB-KW"/>
</dbReference>
<feature type="domain" description="B12-binding" evidence="7">
    <location>
        <begin position="208"/>
        <end position="330"/>
    </location>
</feature>
<gene>
    <name evidence="8" type="ORF">KAK03_08490</name>
</gene>
<keyword evidence="9" id="KW-1185">Reference proteome</keyword>
<dbReference type="SUPFAM" id="SSF46955">
    <property type="entry name" value="Putative DNA-binding domain"/>
    <property type="match status" value="1"/>
</dbReference>
<evidence type="ECO:0000259" key="7">
    <source>
        <dbReference type="PROSITE" id="PS51332"/>
    </source>
</evidence>
<dbReference type="GO" id="GO:0003700">
    <property type="term" value="F:DNA-binding transcription factor activity"/>
    <property type="evidence" value="ECO:0007669"/>
    <property type="project" value="InterPro"/>
</dbReference>
<dbReference type="InterPro" id="IPR009061">
    <property type="entry name" value="DNA-bd_dom_put_sf"/>
</dbReference>
<reference evidence="8 9" key="1">
    <citation type="submission" date="2021-04" db="EMBL/GenBank/DDBJ databases">
        <title>The genome sequence of Ideonella sp. 3Y2.</title>
        <authorList>
            <person name="Liu Y."/>
        </authorList>
    </citation>
    <scope>NUCLEOTIDE SEQUENCE [LARGE SCALE GENOMIC DNA]</scope>
    <source>
        <strain evidence="8 9">3Y2</strain>
    </source>
</reference>
<feature type="domain" description="HTH merR-type" evidence="6">
    <location>
        <begin position="30"/>
        <end position="97"/>
    </location>
</feature>
<dbReference type="InterPro" id="IPR047057">
    <property type="entry name" value="MerR_fam"/>
</dbReference>
<evidence type="ECO:0000256" key="2">
    <source>
        <dbReference type="ARBA" id="ARBA00023015"/>
    </source>
</evidence>
<dbReference type="SMART" id="SM00422">
    <property type="entry name" value="HTH_MERR"/>
    <property type="match status" value="1"/>
</dbReference>
<dbReference type="PANTHER" id="PTHR30204:SF69">
    <property type="entry name" value="MERR-FAMILY TRANSCRIPTIONAL REGULATOR"/>
    <property type="match status" value="1"/>
</dbReference>
<dbReference type="Pfam" id="PF13411">
    <property type="entry name" value="MerR_1"/>
    <property type="match status" value="1"/>
</dbReference>
<dbReference type="AlphaFoldDB" id="A0A940YII0"/>
<dbReference type="InterPro" id="IPR036594">
    <property type="entry name" value="Meth_synthase_dom"/>
</dbReference>
<comment type="caution">
    <text evidence="8">The sequence shown here is derived from an EMBL/GenBank/DDBJ whole genome shotgun (WGS) entry which is preliminary data.</text>
</comment>
<evidence type="ECO:0000256" key="1">
    <source>
        <dbReference type="ARBA" id="ARBA00022491"/>
    </source>
</evidence>
<evidence type="ECO:0000256" key="3">
    <source>
        <dbReference type="ARBA" id="ARBA00023125"/>
    </source>
</evidence>
<dbReference type="Pfam" id="PF02310">
    <property type="entry name" value="B12-binding"/>
    <property type="match status" value="1"/>
</dbReference>
<dbReference type="PROSITE" id="PS50937">
    <property type="entry name" value="HTH_MERR_2"/>
    <property type="match status" value="1"/>
</dbReference>
<dbReference type="SUPFAM" id="SSF52242">
    <property type="entry name" value="Cobalamin (vitamin B12)-binding domain"/>
    <property type="match status" value="1"/>
</dbReference>
<dbReference type="Gene3D" id="1.10.1660.10">
    <property type="match status" value="1"/>
</dbReference>
<keyword evidence="1" id="KW-0678">Repressor</keyword>
<accession>A0A940YII0</accession>
<evidence type="ECO:0000256" key="5">
    <source>
        <dbReference type="SAM" id="MobiDB-lite"/>
    </source>
</evidence>
<keyword evidence="2" id="KW-0805">Transcription regulation</keyword>
<keyword evidence="3" id="KW-0238">DNA-binding</keyword>
<dbReference type="GO" id="GO:0031419">
    <property type="term" value="F:cobalamin binding"/>
    <property type="evidence" value="ECO:0007669"/>
    <property type="project" value="InterPro"/>
</dbReference>
<dbReference type="InterPro" id="IPR000551">
    <property type="entry name" value="MerR-type_HTH_dom"/>
</dbReference>
<proteinExistence type="predicted"/>
<dbReference type="InterPro" id="IPR006158">
    <property type="entry name" value="Cobalamin-bd"/>
</dbReference>